<accession>A0A6J5RP25</accession>
<feature type="compositionally biased region" description="Polar residues" evidence="1">
    <location>
        <begin position="59"/>
        <end position="82"/>
    </location>
</feature>
<dbReference type="EMBL" id="LR797173">
    <property type="protein sequence ID" value="CAB4191507.1"/>
    <property type="molecule type" value="Genomic_DNA"/>
</dbReference>
<evidence type="ECO:0000313" key="5">
    <source>
        <dbReference type="EMBL" id="CAB4217580.1"/>
    </source>
</evidence>
<sequence>MKDIFQTAIETHATQLELAMRALACVPPQISLFWFHSRICDCVVQIITDLQEPQALVETVNSDPTESGSQTTEVKSSSSATQ</sequence>
<dbReference type="EMBL" id="LR796462">
    <property type="protein sequence ID" value="CAB4146271.1"/>
    <property type="molecule type" value="Genomic_DNA"/>
</dbReference>
<evidence type="ECO:0000313" key="3">
    <source>
        <dbReference type="EMBL" id="CAB4191507.1"/>
    </source>
</evidence>
<feature type="region of interest" description="Disordered" evidence="1">
    <location>
        <begin position="58"/>
        <end position="82"/>
    </location>
</feature>
<evidence type="ECO:0000256" key="1">
    <source>
        <dbReference type="SAM" id="MobiDB-lite"/>
    </source>
</evidence>
<evidence type="ECO:0000313" key="2">
    <source>
        <dbReference type="EMBL" id="CAB4146271.1"/>
    </source>
</evidence>
<reference evidence="4" key="1">
    <citation type="submission" date="2020-05" db="EMBL/GenBank/DDBJ databases">
        <authorList>
            <person name="Chiriac C."/>
            <person name="Salcher M."/>
            <person name="Ghai R."/>
            <person name="Kavagutti S V."/>
        </authorList>
    </citation>
    <scope>NUCLEOTIDE SEQUENCE</scope>
</reference>
<dbReference type="EMBL" id="LR797255">
    <property type="protein sequence ID" value="CAB4197792.1"/>
    <property type="molecule type" value="Genomic_DNA"/>
</dbReference>
<evidence type="ECO:0000313" key="4">
    <source>
        <dbReference type="EMBL" id="CAB4197792.1"/>
    </source>
</evidence>
<proteinExistence type="predicted"/>
<gene>
    <name evidence="3" type="ORF">UFOVP1225_44</name>
    <name evidence="4" type="ORF">UFOVP1319_34</name>
    <name evidence="5" type="ORF">UFOVP1591_44</name>
    <name evidence="2" type="ORF">UFOVP478_17</name>
</gene>
<name>A0A6J5RP25_9CAUD</name>
<protein>
    <submittedName>
        <fullName evidence="4">Uncharacterized protein</fullName>
    </submittedName>
</protein>
<dbReference type="EMBL" id="LR797445">
    <property type="protein sequence ID" value="CAB4217580.1"/>
    <property type="molecule type" value="Genomic_DNA"/>
</dbReference>
<organism evidence="4">
    <name type="scientific">uncultured Caudovirales phage</name>
    <dbReference type="NCBI Taxonomy" id="2100421"/>
    <lineage>
        <taxon>Viruses</taxon>
        <taxon>Duplodnaviria</taxon>
        <taxon>Heunggongvirae</taxon>
        <taxon>Uroviricota</taxon>
        <taxon>Caudoviricetes</taxon>
        <taxon>Peduoviridae</taxon>
        <taxon>Maltschvirus</taxon>
        <taxon>Maltschvirus maltsch</taxon>
    </lineage>
</organism>